<gene>
    <name evidence="1" type="ORF">PIB30_049748</name>
</gene>
<name>A0ABU6VIH3_9FABA</name>
<keyword evidence="2" id="KW-1185">Reference proteome</keyword>
<sequence length="168" mass="18670">MAASFAQFLAASEDPVDVQECVVTFDDEDIREGVENCSKSLIGKLPSVGTLETALQAIWRQPEGFHVLHHGGNIFQFFFSNETKNLAEKVGSSLGKVLDADFFRFRGGDERILKVKILLYVTMPLRRNLKISGSNGRIYNLQLKYERIGTSVIIVALLDMKSEAAIST</sequence>
<evidence type="ECO:0000313" key="1">
    <source>
        <dbReference type="EMBL" id="MED6172408.1"/>
    </source>
</evidence>
<organism evidence="1 2">
    <name type="scientific">Stylosanthes scabra</name>
    <dbReference type="NCBI Taxonomy" id="79078"/>
    <lineage>
        <taxon>Eukaryota</taxon>
        <taxon>Viridiplantae</taxon>
        <taxon>Streptophyta</taxon>
        <taxon>Embryophyta</taxon>
        <taxon>Tracheophyta</taxon>
        <taxon>Spermatophyta</taxon>
        <taxon>Magnoliopsida</taxon>
        <taxon>eudicotyledons</taxon>
        <taxon>Gunneridae</taxon>
        <taxon>Pentapetalae</taxon>
        <taxon>rosids</taxon>
        <taxon>fabids</taxon>
        <taxon>Fabales</taxon>
        <taxon>Fabaceae</taxon>
        <taxon>Papilionoideae</taxon>
        <taxon>50 kb inversion clade</taxon>
        <taxon>dalbergioids sensu lato</taxon>
        <taxon>Dalbergieae</taxon>
        <taxon>Pterocarpus clade</taxon>
        <taxon>Stylosanthes</taxon>
    </lineage>
</organism>
<comment type="caution">
    <text evidence="1">The sequence shown here is derived from an EMBL/GenBank/DDBJ whole genome shotgun (WGS) entry which is preliminary data.</text>
</comment>
<dbReference type="Proteomes" id="UP001341840">
    <property type="component" value="Unassembled WGS sequence"/>
</dbReference>
<proteinExistence type="predicted"/>
<reference evidence="1 2" key="1">
    <citation type="journal article" date="2023" name="Plants (Basel)">
        <title>Bridging the Gap: Combining Genomics and Transcriptomics Approaches to Understand Stylosanthes scabra, an Orphan Legume from the Brazilian Caatinga.</title>
        <authorList>
            <person name="Ferreira-Neto J.R.C."/>
            <person name="da Silva M.D."/>
            <person name="Binneck E."/>
            <person name="de Melo N.F."/>
            <person name="da Silva R.H."/>
            <person name="de Melo A.L.T.M."/>
            <person name="Pandolfi V."/>
            <person name="Bustamante F.O."/>
            <person name="Brasileiro-Vidal A.C."/>
            <person name="Benko-Iseppon A.M."/>
        </authorList>
    </citation>
    <scope>NUCLEOTIDE SEQUENCE [LARGE SCALE GENOMIC DNA]</scope>
    <source>
        <tissue evidence="1">Leaves</tissue>
    </source>
</reference>
<evidence type="ECO:0000313" key="2">
    <source>
        <dbReference type="Proteomes" id="UP001341840"/>
    </source>
</evidence>
<accession>A0ABU6VIH3</accession>
<protein>
    <submittedName>
        <fullName evidence="1">Uncharacterized protein</fullName>
    </submittedName>
</protein>
<dbReference type="EMBL" id="JASCZI010151371">
    <property type="protein sequence ID" value="MED6172408.1"/>
    <property type="molecule type" value="Genomic_DNA"/>
</dbReference>